<feature type="region of interest" description="Disordered" evidence="1">
    <location>
        <begin position="1"/>
        <end position="24"/>
    </location>
</feature>
<name>A0A5J9UVF1_9POAL</name>
<dbReference type="Proteomes" id="UP000324897">
    <property type="component" value="Chromosome 2"/>
</dbReference>
<gene>
    <name evidence="2" type="ORF">EJB05_29835</name>
</gene>
<proteinExistence type="predicted"/>
<evidence type="ECO:0000313" key="3">
    <source>
        <dbReference type="Proteomes" id="UP000324897"/>
    </source>
</evidence>
<keyword evidence="3" id="KW-1185">Reference proteome</keyword>
<dbReference type="AlphaFoldDB" id="A0A5J9UVF1"/>
<protein>
    <submittedName>
        <fullName evidence="2">Uncharacterized protein</fullName>
    </submittedName>
</protein>
<dbReference type="Gramene" id="TVU27238">
    <property type="protein sequence ID" value="TVU27238"/>
    <property type="gene ID" value="EJB05_29835"/>
</dbReference>
<dbReference type="EMBL" id="RWGY01000013">
    <property type="protein sequence ID" value="TVU27238.1"/>
    <property type="molecule type" value="Genomic_DNA"/>
</dbReference>
<comment type="caution">
    <text evidence="2">The sequence shown here is derived from an EMBL/GenBank/DDBJ whole genome shotgun (WGS) entry which is preliminary data.</text>
</comment>
<feature type="non-terminal residue" evidence="2">
    <location>
        <position position="1"/>
    </location>
</feature>
<accession>A0A5J9UVF1</accession>
<organism evidence="2 3">
    <name type="scientific">Eragrostis curvula</name>
    <name type="common">weeping love grass</name>
    <dbReference type="NCBI Taxonomy" id="38414"/>
    <lineage>
        <taxon>Eukaryota</taxon>
        <taxon>Viridiplantae</taxon>
        <taxon>Streptophyta</taxon>
        <taxon>Embryophyta</taxon>
        <taxon>Tracheophyta</taxon>
        <taxon>Spermatophyta</taxon>
        <taxon>Magnoliopsida</taxon>
        <taxon>Liliopsida</taxon>
        <taxon>Poales</taxon>
        <taxon>Poaceae</taxon>
        <taxon>PACMAD clade</taxon>
        <taxon>Chloridoideae</taxon>
        <taxon>Eragrostideae</taxon>
        <taxon>Eragrostidinae</taxon>
        <taxon>Eragrostis</taxon>
    </lineage>
</organism>
<sequence length="113" mass="11908">FDVAPLECEDRQQASPSHDSCSAGRRRFLSPRLHSLAILPPLNPATFLPCSLAPPLAGSTAPPLPRDPPLPCSSQLSWFSTCGIRSSPASVLRPGGHRAGIEKMAADELPGSL</sequence>
<evidence type="ECO:0000313" key="2">
    <source>
        <dbReference type="EMBL" id="TVU27238.1"/>
    </source>
</evidence>
<evidence type="ECO:0000256" key="1">
    <source>
        <dbReference type="SAM" id="MobiDB-lite"/>
    </source>
</evidence>
<reference evidence="2 3" key="1">
    <citation type="journal article" date="2019" name="Sci. Rep.">
        <title>A high-quality genome of Eragrostis curvula grass provides insights into Poaceae evolution and supports new strategies to enhance forage quality.</title>
        <authorList>
            <person name="Carballo J."/>
            <person name="Santos B.A.C.M."/>
            <person name="Zappacosta D."/>
            <person name="Garbus I."/>
            <person name="Selva J.P."/>
            <person name="Gallo C.A."/>
            <person name="Diaz A."/>
            <person name="Albertini E."/>
            <person name="Caccamo M."/>
            <person name="Echenique V."/>
        </authorList>
    </citation>
    <scope>NUCLEOTIDE SEQUENCE [LARGE SCALE GENOMIC DNA]</scope>
    <source>
        <strain evidence="3">cv. Victoria</strain>
        <tissue evidence="2">Leaf</tissue>
    </source>
</reference>